<keyword evidence="1" id="KW-0472">Membrane</keyword>
<proteinExistence type="predicted"/>
<keyword evidence="3" id="KW-1185">Reference proteome</keyword>
<keyword evidence="1" id="KW-0812">Transmembrane</keyword>
<organism evidence="2 3">
    <name type="scientific">Rubinisphaera italica</name>
    <dbReference type="NCBI Taxonomy" id="2527969"/>
    <lineage>
        <taxon>Bacteria</taxon>
        <taxon>Pseudomonadati</taxon>
        <taxon>Planctomycetota</taxon>
        <taxon>Planctomycetia</taxon>
        <taxon>Planctomycetales</taxon>
        <taxon>Planctomycetaceae</taxon>
        <taxon>Rubinisphaera</taxon>
    </lineage>
</organism>
<dbReference type="Proteomes" id="UP000316095">
    <property type="component" value="Unassembled WGS sequence"/>
</dbReference>
<dbReference type="RefSeq" id="WP_165441822.1">
    <property type="nucleotide sequence ID" value="NZ_SJPG01000001.1"/>
</dbReference>
<evidence type="ECO:0000313" key="3">
    <source>
        <dbReference type="Proteomes" id="UP000316095"/>
    </source>
</evidence>
<evidence type="ECO:0000313" key="2">
    <source>
        <dbReference type="EMBL" id="TWT62837.1"/>
    </source>
</evidence>
<sequence>MIDLWDVAGALLMLSIFIIPLLIFGGLPFETLIGIIGLLGAAIAFAKQGEK</sequence>
<feature type="transmembrane region" description="Helical" evidence="1">
    <location>
        <begin position="12"/>
        <end position="45"/>
    </location>
</feature>
<keyword evidence="1" id="KW-1133">Transmembrane helix</keyword>
<dbReference type="AlphaFoldDB" id="A0A5C5XI92"/>
<evidence type="ECO:0000256" key="1">
    <source>
        <dbReference type="SAM" id="Phobius"/>
    </source>
</evidence>
<name>A0A5C5XI92_9PLAN</name>
<reference evidence="2 3" key="1">
    <citation type="submission" date="2019-02" db="EMBL/GenBank/DDBJ databases">
        <title>Deep-cultivation of Planctomycetes and their phenomic and genomic characterization uncovers novel biology.</title>
        <authorList>
            <person name="Wiegand S."/>
            <person name="Jogler M."/>
            <person name="Boedeker C."/>
            <person name="Pinto D."/>
            <person name="Vollmers J."/>
            <person name="Rivas-Marin E."/>
            <person name="Kohn T."/>
            <person name="Peeters S.H."/>
            <person name="Heuer A."/>
            <person name="Rast P."/>
            <person name="Oberbeckmann S."/>
            <person name="Bunk B."/>
            <person name="Jeske O."/>
            <person name="Meyerdierks A."/>
            <person name="Storesund J.E."/>
            <person name="Kallscheuer N."/>
            <person name="Luecker S."/>
            <person name="Lage O.M."/>
            <person name="Pohl T."/>
            <person name="Merkel B.J."/>
            <person name="Hornburger P."/>
            <person name="Mueller R.-W."/>
            <person name="Bruemmer F."/>
            <person name="Labrenz M."/>
            <person name="Spormann A.M."/>
            <person name="Op Den Camp H."/>
            <person name="Overmann J."/>
            <person name="Amann R."/>
            <person name="Jetten M.S.M."/>
            <person name="Mascher T."/>
            <person name="Medema M.H."/>
            <person name="Devos D.P."/>
            <person name="Kaster A.-K."/>
            <person name="Ovreas L."/>
            <person name="Rohde M."/>
            <person name="Galperin M.Y."/>
            <person name="Jogler C."/>
        </authorList>
    </citation>
    <scope>NUCLEOTIDE SEQUENCE [LARGE SCALE GENOMIC DNA]</scope>
    <source>
        <strain evidence="2 3">Pan54</strain>
    </source>
</reference>
<gene>
    <name evidence="2" type="ORF">Pan54_35830</name>
</gene>
<comment type="caution">
    <text evidence="2">The sequence shown here is derived from an EMBL/GenBank/DDBJ whole genome shotgun (WGS) entry which is preliminary data.</text>
</comment>
<protein>
    <submittedName>
        <fullName evidence="2">Uncharacterized protein</fullName>
    </submittedName>
</protein>
<dbReference type="EMBL" id="SJPG01000001">
    <property type="protein sequence ID" value="TWT62837.1"/>
    <property type="molecule type" value="Genomic_DNA"/>
</dbReference>
<accession>A0A5C5XI92</accession>